<dbReference type="InterPro" id="IPR001810">
    <property type="entry name" value="F-box_dom"/>
</dbReference>
<feature type="domain" description="F-box" evidence="1">
    <location>
        <begin position="7"/>
        <end position="46"/>
    </location>
</feature>
<dbReference type="Proteomes" id="UP000008281">
    <property type="component" value="Unassembled WGS sequence"/>
</dbReference>
<keyword evidence="3" id="KW-1185">Reference proteome</keyword>
<protein>
    <recommendedName>
        <fullName evidence="1">F-box domain-containing protein</fullName>
    </recommendedName>
</protein>
<reference evidence="2" key="1">
    <citation type="submission" date="2007-07" db="EMBL/GenBank/DDBJ databases">
        <title>PCAP assembly of the Caenorhabditis remanei genome.</title>
        <authorList>
            <consortium name="The Caenorhabditis remanei Sequencing Consortium"/>
            <person name="Wilson R.K."/>
        </authorList>
    </citation>
    <scope>NUCLEOTIDE SEQUENCE [LARGE SCALE GENOMIC DNA]</scope>
    <source>
        <strain evidence="2">PB4641</strain>
    </source>
</reference>
<dbReference type="PROSITE" id="PS50181">
    <property type="entry name" value="FBOX"/>
    <property type="match status" value="1"/>
</dbReference>
<proteinExistence type="predicted"/>
<dbReference type="HOGENOM" id="CLU_1429246_0_0_1"/>
<dbReference type="AlphaFoldDB" id="E3MHS7"/>
<gene>
    <name evidence="2" type="ORF">CRE_24992</name>
</gene>
<dbReference type="Pfam" id="PF00646">
    <property type="entry name" value="F-box"/>
    <property type="match status" value="1"/>
</dbReference>
<dbReference type="PANTHER" id="PTHR21503">
    <property type="entry name" value="F-BOX-CONTAINING HYPOTHETICAL PROTEIN C.ELEGANS"/>
    <property type="match status" value="1"/>
</dbReference>
<organism evidence="3">
    <name type="scientific">Caenorhabditis remanei</name>
    <name type="common">Caenorhabditis vulgaris</name>
    <dbReference type="NCBI Taxonomy" id="31234"/>
    <lineage>
        <taxon>Eukaryota</taxon>
        <taxon>Metazoa</taxon>
        <taxon>Ecdysozoa</taxon>
        <taxon>Nematoda</taxon>
        <taxon>Chromadorea</taxon>
        <taxon>Rhabditida</taxon>
        <taxon>Rhabditina</taxon>
        <taxon>Rhabditomorpha</taxon>
        <taxon>Rhabditoidea</taxon>
        <taxon>Rhabditidae</taxon>
        <taxon>Peloderinae</taxon>
        <taxon>Caenorhabditis</taxon>
    </lineage>
</organism>
<dbReference type="GeneID" id="9802999"/>
<dbReference type="EMBL" id="DS268446">
    <property type="protein sequence ID" value="EFP02162.1"/>
    <property type="molecule type" value="Genomic_DNA"/>
</dbReference>
<accession>E3MHS7</accession>
<dbReference type="RefSeq" id="XP_003104240.2">
    <property type="nucleotide sequence ID" value="XM_003104192.2"/>
</dbReference>
<dbReference type="CTD" id="9802999"/>
<dbReference type="InParanoid" id="E3MHS7"/>
<evidence type="ECO:0000259" key="1">
    <source>
        <dbReference type="PROSITE" id="PS50181"/>
    </source>
</evidence>
<evidence type="ECO:0000313" key="3">
    <source>
        <dbReference type="Proteomes" id="UP000008281"/>
    </source>
</evidence>
<dbReference type="PANTHER" id="PTHR21503:SF8">
    <property type="entry name" value="F-BOX ASSOCIATED DOMAIN-CONTAINING PROTEIN-RELATED"/>
    <property type="match status" value="1"/>
</dbReference>
<evidence type="ECO:0000313" key="2">
    <source>
        <dbReference type="EMBL" id="EFP02162.1"/>
    </source>
</evidence>
<name>E3MHS7_CAERE</name>
<sequence length="200" mass="23475">MASNAPKFRLLHLPRLALKSVLNNFDHLERFELSTCSKRCKRVVESLKHGCIQIGVQINHRLTSVTVSSGSTLKEYIWFHLFKSPPSGDHQFLTLNGRTIRMTKDSSMLENSKSVSFYCPRELTLDIKALVNHLVEIFKVPIKTLRFDMDDFDDYRDFVQCFPKCDNLKIYRTRPISVEDKTYIKEHVEHKHFYINRNPL</sequence>
<dbReference type="KEGG" id="crq:GCK72_004631"/>